<dbReference type="InterPro" id="IPR032255">
    <property type="entry name" value="HBM"/>
</dbReference>
<proteinExistence type="inferred from homology"/>
<sequence length="675" mass="72133">MSIKSKLILIFVSVLVGLVGIFGVNYAGGQYVFETRKLAALAQQGTALFLQARRQEKNFLLRKDEQYTRNALEDAEKAGRVLEEIARLKPGLAARCREALDMLKGYEDALVQVNDLYVAMGLNMQQGLRWEFIQAARNMESEFGKTAMSDEFVIKLLQMRRHEKNYIIRGDAQYVGRVAKGAQELRGMLTARFTPEEAAGQLKALQGYLDSFNNYVDKEKRIAAITAGLVEAARSLEPVYDEIAVSSAAQSEHDARMIDYCVVGVELAVGAAILLLLLWVMRSITSPLMRLNAYARSVAGGDLDVQPEGGFSAELGALKGVLVDMVANLRAVIGESRKMEEDARTQAAAAGRARDEALAQQERVQTLLERMGEAAGRAGEVARELATVSNDLKGRTGKIAESAVTQQERMSESATAMEEMNATVNEVAMNVSDASNLASEASSEASQGILVVQRAEKAMSEVAGTVSVLEEGMTRLGTDTESIGQVISVINEIADQTNLLALNAAIEAARAGEAGRGFAVVADEVRKLAEKTMVATKEVEERITAIQAATGRNIRDVKATLSHVADANGEVGNSVGAFRNIQEFSANVADRIEGIAIAARQQSVATEQMSGAVLDVSRLASGTAEDVQESASAIAGLAAMAETLQAIIGHLSNDEQESAGAPAGLAFGPKLGAVQ</sequence>
<evidence type="ECO:0000313" key="7">
    <source>
        <dbReference type="Proteomes" id="UP001568698"/>
    </source>
</evidence>
<organism evidence="6 7">
    <name type="scientific">Pseudodesulfovibrio karagichevae</name>
    <dbReference type="NCBI Taxonomy" id="3239305"/>
    <lineage>
        <taxon>Bacteria</taxon>
        <taxon>Pseudomonadati</taxon>
        <taxon>Thermodesulfobacteriota</taxon>
        <taxon>Desulfovibrionia</taxon>
        <taxon>Desulfovibrionales</taxon>
        <taxon>Desulfovibrionaceae</taxon>
    </lineage>
</organism>
<dbReference type="SUPFAM" id="SSF58104">
    <property type="entry name" value="Methyl-accepting chemotaxis protein (MCP) signaling domain"/>
    <property type="match status" value="1"/>
</dbReference>
<keyword evidence="7" id="KW-1185">Reference proteome</keyword>
<dbReference type="Proteomes" id="UP001568698">
    <property type="component" value="Unassembled WGS sequence"/>
</dbReference>
<dbReference type="SMART" id="SM01358">
    <property type="entry name" value="HBM"/>
    <property type="match status" value="1"/>
</dbReference>
<evidence type="ECO:0000256" key="3">
    <source>
        <dbReference type="PROSITE-ProRule" id="PRU00284"/>
    </source>
</evidence>
<dbReference type="PROSITE" id="PS50885">
    <property type="entry name" value="HAMP"/>
    <property type="match status" value="1"/>
</dbReference>
<evidence type="ECO:0000256" key="2">
    <source>
        <dbReference type="ARBA" id="ARBA00029447"/>
    </source>
</evidence>
<reference evidence="6 7" key="1">
    <citation type="submission" date="2024-08" db="EMBL/GenBank/DDBJ databases">
        <title>Sulfate-reducing bacteria isolated from formation water of the oil field in Kazakhstan and description of Pseudodesulfovibrio sp.</title>
        <authorList>
            <person name="Bidzhieva S.K."/>
            <person name="Tourova T.P."/>
            <person name="Grouzdev D.S."/>
            <person name="Beletsky A.V."/>
            <person name="Sokolova D.S."/>
            <person name="Samigullina S.R."/>
            <person name="Poltaraus A.B."/>
            <person name="Avtukh A.N."/>
            <person name="Tereshina V.M."/>
            <person name="Zhaparov N.S."/>
            <person name="Mardanov A.V."/>
            <person name="Nazina T.N."/>
        </authorList>
    </citation>
    <scope>NUCLEOTIDE SEQUENCE [LARGE SCALE GENOMIC DNA]</scope>
    <source>
        <strain evidence="6 7">9FUS</strain>
    </source>
</reference>
<keyword evidence="1 3" id="KW-0807">Transducer</keyword>
<dbReference type="RefSeq" id="WP_371387066.1">
    <property type="nucleotide sequence ID" value="NZ_JBGLYH010000035.1"/>
</dbReference>
<evidence type="ECO:0000259" key="5">
    <source>
        <dbReference type="PROSITE" id="PS50885"/>
    </source>
</evidence>
<dbReference type="InterPro" id="IPR004089">
    <property type="entry name" value="MCPsignal_dom"/>
</dbReference>
<dbReference type="SMART" id="SM00283">
    <property type="entry name" value="MA"/>
    <property type="match status" value="1"/>
</dbReference>
<dbReference type="Gene3D" id="1.10.287.950">
    <property type="entry name" value="Methyl-accepting chemotaxis protein"/>
    <property type="match status" value="1"/>
</dbReference>
<comment type="similarity">
    <text evidence="2">Belongs to the methyl-accepting chemotaxis (MCP) protein family.</text>
</comment>
<evidence type="ECO:0000313" key="6">
    <source>
        <dbReference type="EMBL" id="MEZ7197551.1"/>
    </source>
</evidence>
<protein>
    <submittedName>
        <fullName evidence="6">Methyl-accepting chemotaxis protein</fullName>
    </submittedName>
</protein>
<dbReference type="Gene3D" id="6.10.340.10">
    <property type="match status" value="1"/>
</dbReference>
<dbReference type="EMBL" id="JBGLYH010000035">
    <property type="protein sequence ID" value="MEZ7197551.1"/>
    <property type="molecule type" value="Genomic_DNA"/>
</dbReference>
<accession>A0ABV4K3J5</accession>
<feature type="domain" description="HAMP" evidence="5">
    <location>
        <begin position="282"/>
        <end position="334"/>
    </location>
</feature>
<dbReference type="PANTHER" id="PTHR32089">
    <property type="entry name" value="METHYL-ACCEPTING CHEMOTAXIS PROTEIN MCPB"/>
    <property type="match status" value="1"/>
</dbReference>
<dbReference type="Pfam" id="PF00672">
    <property type="entry name" value="HAMP"/>
    <property type="match status" value="1"/>
</dbReference>
<dbReference type="Pfam" id="PF00015">
    <property type="entry name" value="MCPsignal"/>
    <property type="match status" value="1"/>
</dbReference>
<evidence type="ECO:0000259" key="4">
    <source>
        <dbReference type="PROSITE" id="PS50111"/>
    </source>
</evidence>
<name>A0ABV4K3J5_9BACT</name>
<dbReference type="CDD" id="cd11386">
    <property type="entry name" value="MCP_signal"/>
    <property type="match status" value="1"/>
</dbReference>
<dbReference type="InterPro" id="IPR003660">
    <property type="entry name" value="HAMP_dom"/>
</dbReference>
<dbReference type="CDD" id="cd06225">
    <property type="entry name" value="HAMP"/>
    <property type="match status" value="1"/>
</dbReference>
<feature type="domain" description="Methyl-accepting transducer" evidence="4">
    <location>
        <begin position="381"/>
        <end position="617"/>
    </location>
</feature>
<dbReference type="PANTHER" id="PTHR32089:SF112">
    <property type="entry name" value="LYSOZYME-LIKE PROTEIN-RELATED"/>
    <property type="match status" value="1"/>
</dbReference>
<gene>
    <name evidence="6" type="ORF">AB6M95_12375</name>
</gene>
<comment type="caution">
    <text evidence="6">The sequence shown here is derived from an EMBL/GenBank/DDBJ whole genome shotgun (WGS) entry which is preliminary data.</text>
</comment>
<dbReference type="PROSITE" id="PS50111">
    <property type="entry name" value="CHEMOTAXIS_TRANSDUC_2"/>
    <property type="match status" value="1"/>
</dbReference>
<dbReference type="SMART" id="SM00304">
    <property type="entry name" value="HAMP"/>
    <property type="match status" value="1"/>
</dbReference>
<evidence type="ECO:0000256" key="1">
    <source>
        <dbReference type="ARBA" id="ARBA00023224"/>
    </source>
</evidence>